<evidence type="ECO:0000259" key="2">
    <source>
        <dbReference type="Pfam" id="PF00850"/>
    </source>
</evidence>
<dbReference type="GO" id="GO:0004407">
    <property type="term" value="F:histone deacetylase activity"/>
    <property type="evidence" value="ECO:0007669"/>
    <property type="project" value="TreeGrafter"/>
</dbReference>
<feature type="domain" description="Histone deacetylase" evidence="2">
    <location>
        <begin position="43"/>
        <end position="331"/>
    </location>
</feature>
<organism evidence="3 4">
    <name type="scientific">Pseudotabrizicola alkalilacus</name>
    <dbReference type="NCBI Taxonomy" id="2305252"/>
    <lineage>
        <taxon>Bacteria</taxon>
        <taxon>Pseudomonadati</taxon>
        <taxon>Pseudomonadota</taxon>
        <taxon>Alphaproteobacteria</taxon>
        <taxon>Rhodobacterales</taxon>
        <taxon>Paracoccaceae</taxon>
        <taxon>Pseudotabrizicola</taxon>
    </lineage>
</organism>
<name>A0A411Z2Y5_9RHOB</name>
<dbReference type="Gene3D" id="3.40.800.20">
    <property type="entry name" value="Histone deacetylase domain"/>
    <property type="match status" value="1"/>
</dbReference>
<dbReference type="InterPro" id="IPR037138">
    <property type="entry name" value="His_deacetylse_dom_sf"/>
</dbReference>
<dbReference type="InterPro" id="IPR023801">
    <property type="entry name" value="His_deacetylse_dom"/>
</dbReference>
<dbReference type="OrthoDB" id="9808367at2"/>
<dbReference type="PANTHER" id="PTHR10625:SF10">
    <property type="entry name" value="HISTONE DEACETYLASE HDAC1"/>
    <property type="match status" value="1"/>
</dbReference>
<dbReference type="InterPro" id="IPR023696">
    <property type="entry name" value="Ureohydrolase_dom_sf"/>
</dbReference>
<dbReference type="PRINTS" id="PR01270">
    <property type="entry name" value="HDASUPER"/>
</dbReference>
<evidence type="ECO:0000313" key="4">
    <source>
        <dbReference type="Proteomes" id="UP000284547"/>
    </source>
</evidence>
<dbReference type="InterPro" id="IPR000286">
    <property type="entry name" value="HDACs"/>
</dbReference>
<reference evidence="3 4" key="1">
    <citation type="submission" date="2018-08" db="EMBL/GenBank/DDBJ databases">
        <title>Flavobacterium tibetense sp. nov., isolated from a wetland YonghuCo on Tibetan Plateau.</title>
        <authorList>
            <person name="Phurbu D."/>
            <person name="Lu H."/>
            <person name="Xing P."/>
        </authorList>
    </citation>
    <scope>NUCLEOTIDE SEQUENCE [LARGE SCALE GENOMIC DNA]</scope>
    <source>
        <strain evidence="3 4">DJC</strain>
    </source>
</reference>
<comment type="caution">
    <text evidence="3">The sequence shown here is derived from an EMBL/GenBank/DDBJ whole genome shotgun (WGS) entry which is preliminary data.</text>
</comment>
<dbReference type="CDD" id="cd09996">
    <property type="entry name" value="HDAC_classII_1"/>
    <property type="match status" value="1"/>
</dbReference>
<dbReference type="RefSeq" id="WP_118151475.1">
    <property type="nucleotide sequence ID" value="NZ_QWEY01000004.1"/>
</dbReference>
<dbReference type="Proteomes" id="UP000284547">
    <property type="component" value="Unassembled WGS sequence"/>
</dbReference>
<sequence length="372" mass="39860">MTDASHRPSFHFHEKTLWFSAGLSALVMPVGGWVQPPAGAGHADSPEPKRRLWSLMQVSGLTNAFDIVASPPAPREVLEHIHPASYLDQFKELSDAGGGALHPTAPFGPDGWEIACLSAGQVLGAVMQVASGQRRRAYAVSRPSGHHCLPDMPMGFCMLANVAIAVRAAQAAGIGRIAVLDWDVHHGNGTEACFLDDPSVFTLSLHQEACFPPGASGATTETGAGAGKGYSLNVPLWPGAGHDSYMAAMDHIILPALRDFAPDMLIVVNGLDANAVDPLARMLLHSESFRAMTRQVIDFAESHCQGRIVMVQEGGYAEAYVPFCAHAVLEELADHRGPVEDPFLDLVRAQQPGPDFEAAHQAALSRHPRWRD</sequence>
<gene>
    <name evidence="3" type="ORF">D1012_09480</name>
</gene>
<dbReference type="AlphaFoldDB" id="A0A411Z2Y5"/>
<protein>
    <submittedName>
        <fullName evidence="3">Class II histone deacetylase</fullName>
    </submittedName>
</protein>
<dbReference type="PANTHER" id="PTHR10625">
    <property type="entry name" value="HISTONE DEACETYLASE HDAC1-RELATED"/>
    <property type="match status" value="1"/>
</dbReference>
<evidence type="ECO:0000256" key="1">
    <source>
        <dbReference type="ARBA" id="ARBA00005947"/>
    </source>
</evidence>
<dbReference type="SUPFAM" id="SSF52768">
    <property type="entry name" value="Arginase/deacetylase"/>
    <property type="match status" value="1"/>
</dbReference>
<dbReference type="EMBL" id="QWEY01000004">
    <property type="protein sequence ID" value="RGP37441.1"/>
    <property type="molecule type" value="Genomic_DNA"/>
</dbReference>
<proteinExistence type="inferred from homology"/>
<evidence type="ECO:0000313" key="3">
    <source>
        <dbReference type="EMBL" id="RGP37441.1"/>
    </source>
</evidence>
<keyword evidence="4" id="KW-1185">Reference proteome</keyword>
<comment type="similarity">
    <text evidence="1">Belongs to the histone deacetylase family.</text>
</comment>
<dbReference type="Pfam" id="PF00850">
    <property type="entry name" value="Hist_deacetyl"/>
    <property type="match status" value="1"/>
</dbReference>
<accession>A0A411Z2Y5</accession>
<dbReference type="GO" id="GO:0040029">
    <property type="term" value="P:epigenetic regulation of gene expression"/>
    <property type="evidence" value="ECO:0007669"/>
    <property type="project" value="TreeGrafter"/>
</dbReference>